<organism evidence="2 3">
    <name type="scientific">Discina gigas</name>
    <dbReference type="NCBI Taxonomy" id="1032678"/>
    <lineage>
        <taxon>Eukaryota</taxon>
        <taxon>Fungi</taxon>
        <taxon>Dikarya</taxon>
        <taxon>Ascomycota</taxon>
        <taxon>Pezizomycotina</taxon>
        <taxon>Pezizomycetes</taxon>
        <taxon>Pezizales</taxon>
        <taxon>Discinaceae</taxon>
        <taxon>Discina</taxon>
    </lineage>
</organism>
<protein>
    <recommendedName>
        <fullName evidence="1">Vacuolar ATPase assembly protein VMA22</fullName>
    </recommendedName>
</protein>
<evidence type="ECO:0000256" key="1">
    <source>
        <dbReference type="ARBA" id="ARBA00093634"/>
    </source>
</evidence>
<sequence length="243" mass="26301">MSNHLDDLMLSYLDALDTYQSLRASLSTHFTAGFLALARANFHSPNNTRYGSDAYDERMSAQLGVRVDSSGREFGSLRIAAAGEEKGDCRDPLRWFGILVPRALRTAKMEFGKAVEEVVPALLTARARVLVLQRRIECAKVGFVYMVLKTAPVGGEVEGLCTAGQVAGGLRAGGGEVGRVWVVKVSCGRVGADLEWGEGEGGEWFPRLGRGVGEGDVVGVREFERGEGEEWDGVFDGVEWLEG</sequence>
<dbReference type="PANTHER" id="PTHR31996:SF2">
    <property type="entry name" value="COILED-COIL DOMAIN-CONTAINING PROTEIN 115"/>
    <property type="match status" value="1"/>
</dbReference>
<reference evidence="2 3" key="1">
    <citation type="submission" date="2024-02" db="EMBL/GenBank/DDBJ databases">
        <title>Discinaceae phylogenomics.</title>
        <authorList>
            <person name="Dirks A.C."/>
            <person name="James T.Y."/>
        </authorList>
    </citation>
    <scope>NUCLEOTIDE SEQUENCE [LARGE SCALE GENOMIC DNA]</scope>
    <source>
        <strain evidence="2 3">ACD0624</strain>
    </source>
</reference>
<comment type="caution">
    <text evidence="2">The sequence shown here is derived from an EMBL/GenBank/DDBJ whole genome shotgun (WGS) entry which is preliminary data.</text>
</comment>
<name>A0ABR3GGR2_9PEZI</name>
<dbReference type="InterPro" id="IPR040357">
    <property type="entry name" value="Vma22/CCDC115"/>
</dbReference>
<dbReference type="EMBL" id="JBBBZM010000077">
    <property type="protein sequence ID" value="KAL0635144.1"/>
    <property type="molecule type" value="Genomic_DNA"/>
</dbReference>
<dbReference type="PANTHER" id="PTHR31996">
    <property type="entry name" value="COILED-COIL DOMAIN-CONTAINING PROTEIN 115"/>
    <property type="match status" value="1"/>
</dbReference>
<dbReference type="Gene3D" id="3.20.170.20">
    <property type="entry name" value="Protein of unknown function DUF952"/>
    <property type="match status" value="1"/>
</dbReference>
<evidence type="ECO:0000313" key="2">
    <source>
        <dbReference type="EMBL" id="KAL0635144.1"/>
    </source>
</evidence>
<evidence type="ECO:0000313" key="3">
    <source>
        <dbReference type="Proteomes" id="UP001447188"/>
    </source>
</evidence>
<dbReference type="Pfam" id="PF21730">
    <property type="entry name" value="Vma22_CCDC115"/>
    <property type="match status" value="1"/>
</dbReference>
<proteinExistence type="predicted"/>
<gene>
    <name evidence="2" type="ORF">Q9L58_005967</name>
</gene>
<accession>A0ABR3GGR2</accession>
<keyword evidence="3" id="KW-1185">Reference proteome</keyword>
<dbReference type="Proteomes" id="UP001447188">
    <property type="component" value="Unassembled WGS sequence"/>
</dbReference>